<dbReference type="EMBL" id="FNOK01000009">
    <property type="protein sequence ID" value="SDX29421.1"/>
    <property type="molecule type" value="Genomic_DNA"/>
</dbReference>
<evidence type="ECO:0000313" key="1">
    <source>
        <dbReference type="EMBL" id="SDX29421.1"/>
    </source>
</evidence>
<keyword evidence="2" id="KW-1185">Reference proteome</keyword>
<name>A0A1H3AJ08_9PSEU</name>
<dbReference type="STRING" id="418495.SAMN05216215_1009140"/>
<accession>A0A1H3AJ08</accession>
<evidence type="ECO:0000313" key="2">
    <source>
        <dbReference type="Proteomes" id="UP000199529"/>
    </source>
</evidence>
<dbReference type="Proteomes" id="UP000199529">
    <property type="component" value="Unassembled WGS sequence"/>
</dbReference>
<dbReference type="AlphaFoldDB" id="A0A1H3AJ08"/>
<dbReference type="RefSeq" id="WP_093265080.1">
    <property type="nucleotide sequence ID" value="NZ_FNOK01000009.1"/>
</dbReference>
<dbReference type="OrthoDB" id="3296590at2"/>
<sequence>MTGPEIASGRAKAIAVPSDVRARASLPKPDYQDAFAVDTEEEVPRDAERWIREVFESAPTPVRAFLRVGWSMFGAQLGPTKSPEHVLGWQISEQHQDWIRLEVLWKIGLRANLVLRARSSSIVLATFVEHRRRAARILWPALIPVHHLALRYLLSRAVTQARSEIA</sequence>
<proteinExistence type="predicted"/>
<evidence type="ECO:0008006" key="3">
    <source>
        <dbReference type="Google" id="ProtNLM"/>
    </source>
</evidence>
<protein>
    <recommendedName>
        <fullName evidence="3">DUF2867 domain-containing protein</fullName>
    </recommendedName>
</protein>
<organism evidence="1 2">
    <name type="scientific">Saccharopolyspora shandongensis</name>
    <dbReference type="NCBI Taxonomy" id="418495"/>
    <lineage>
        <taxon>Bacteria</taxon>
        <taxon>Bacillati</taxon>
        <taxon>Actinomycetota</taxon>
        <taxon>Actinomycetes</taxon>
        <taxon>Pseudonocardiales</taxon>
        <taxon>Pseudonocardiaceae</taxon>
        <taxon>Saccharopolyspora</taxon>
    </lineage>
</organism>
<reference evidence="2" key="1">
    <citation type="submission" date="2016-10" db="EMBL/GenBank/DDBJ databases">
        <authorList>
            <person name="Varghese N."/>
            <person name="Submissions S."/>
        </authorList>
    </citation>
    <scope>NUCLEOTIDE SEQUENCE [LARGE SCALE GENOMIC DNA]</scope>
    <source>
        <strain evidence="2">CGMCC 4.3530</strain>
    </source>
</reference>
<gene>
    <name evidence="1" type="ORF">SAMN05216215_1009140</name>
</gene>